<feature type="transmembrane region" description="Helical" evidence="14">
    <location>
        <begin position="759"/>
        <end position="782"/>
    </location>
</feature>
<evidence type="ECO:0000256" key="3">
    <source>
        <dbReference type="ARBA" id="ARBA00022553"/>
    </source>
</evidence>
<evidence type="ECO:0000256" key="7">
    <source>
        <dbReference type="ARBA" id="ARBA00022967"/>
    </source>
</evidence>
<dbReference type="InterPro" id="IPR003439">
    <property type="entry name" value="ABC_transporter-like_ATP-bd"/>
</dbReference>
<dbReference type="InterPro" id="IPR026082">
    <property type="entry name" value="ABCA"/>
</dbReference>
<name>A0A6P8NPZ3_GEOSA</name>
<evidence type="ECO:0000256" key="13">
    <source>
        <dbReference type="SAM" id="MobiDB-lite"/>
    </source>
</evidence>
<dbReference type="GeneID" id="117346783"/>
<dbReference type="EC" id="7.6.2.1" evidence="2"/>
<feature type="transmembrane region" description="Helical" evidence="14">
    <location>
        <begin position="1788"/>
        <end position="1814"/>
    </location>
</feature>
<gene>
    <name evidence="17" type="primary">ABCA4</name>
</gene>
<feature type="compositionally biased region" description="Basic and acidic residues" evidence="13">
    <location>
        <begin position="966"/>
        <end position="984"/>
    </location>
</feature>
<dbReference type="InterPro" id="IPR003593">
    <property type="entry name" value="AAA+_ATPase"/>
</dbReference>
<comment type="catalytic activity">
    <reaction evidence="12">
        <text>ATP + H2O + phospholipidSide 1 = ADP + phosphate + phospholipidSide 2.</text>
        <dbReference type="EC" id="7.6.2.1"/>
    </reaction>
</comment>
<evidence type="ECO:0000256" key="4">
    <source>
        <dbReference type="ARBA" id="ARBA00022692"/>
    </source>
</evidence>
<feature type="transmembrane region" description="Helical" evidence="14">
    <location>
        <begin position="23"/>
        <end position="42"/>
    </location>
</feature>
<evidence type="ECO:0000313" key="16">
    <source>
        <dbReference type="Proteomes" id="UP000515159"/>
    </source>
</evidence>
<reference evidence="17" key="1">
    <citation type="submission" date="2025-08" db="UniProtKB">
        <authorList>
            <consortium name="RefSeq"/>
        </authorList>
    </citation>
    <scope>IDENTIFICATION</scope>
</reference>
<evidence type="ECO:0000256" key="2">
    <source>
        <dbReference type="ARBA" id="ARBA00012189"/>
    </source>
</evidence>
<dbReference type="GO" id="GO:0140326">
    <property type="term" value="F:ATPase-coupled intramembrane lipid transporter activity"/>
    <property type="evidence" value="ECO:0007669"/>
    <property type="project" value="UniProtKB-EC"/>
</dbReference>
<dbReference type="FunFam" id="3.40.50.300:FF:000232">
    <property type="entry name" value="ATP-binding cassette, sub-family A (ABC1), member 1"/>
    <property type="match status" value="1"/>
</dbReference>
<dbReference type="FunCoup" id="A0A6P8NPZ3">
    <property type="interactions" value="149"/>
</dbReference>
<feature type="region of interest" description="Disordered" evidence="13">
    <location>
        <begin position="1381"/>
        <end position="1406"/>
    </location>
</feature>
<dbReference type="SUPFAM" id="SSF52540">
    <property type="entry name" value="P-loop containing nucleoside triphosphate hydrolases"/>
    <property type="match status" value="2"/>
</dbReference>
<evidence type="ECO:0000256" key="10">
    <source>
        <dbReference type="ARBA" id="ARBA00023157"/>
    </source>
</evidence>
<evidence type="ECO:0000256" key="6">
    <source>
        <dbReference type="ARBA" id="ARBA00022840"/>
    </source>
</evidence>
<sequence>MRFNDQVKLLLWKNWTLRKRQKIRFVVELVWPLSIFIVLVWLRRVNPLYGQHECHFPNKAMPSAGMLPWLQGIFCNLNNPCFRSPTPGESPGIVSNYNNSILSRAYRDIQDLLLENPEIQHLSRIWREIHSLSHSMETMRISPGTVTGKGIRIEDILKDDETLTVFLLKDAGLSDSVVFQLINSQVRIEQFVNGMPDVALKDIACSQTLMDRFLIFTSRRGMNVVRNAMCVLSQHRLQKIEDIFYANIDFFKLFQLLPSVLDMSSPGIDLRYWGRILSNITGSFRELSQRQSIQDLLWALQPFVQEGGPRTFSQLLDSLSALLCGYPEGEGTRVFSFNWYEDNNYKAFLGVNTTKEEINSYDKTTTPFCNALMQSMESNPATKIAWRAMKPLLMGKILYAPDSPAARQILKHANSTFEQLERLRQLGKAWKEVGPQLRHFFQDSVQMKMIRDTLKNPTVKDFLNRQLGDDSFTADDVINFFYNGQPRDRPDDLVNFDWRNVFSVADQVVGLLNPYMECLTLDKFEGHTQESHLTHQALYLLEENKFWGGLVFLDFFPWTNKLPPHVKYKIRMDIDVVEKTNKIKDRYWDPGPRADPVEDLRYIWGGFAYLQDIIDHGIIESQTSNERPIGVYLQQMPYPCFVDDSFMITLNRCFPIFMVLAWVYSVSMMVKDLVLEKELRLKEAMKNLGITNEVIWYSWFIDGFIVMATSTLLLTLLIMYGRVLPYSNPFLVFLFLMAFSTATIMQCFLFSVFFCKANLAAACSGVIYLTLYLPHILCFAWQDHLTFKMKTLVSILSPVAFGFGTEYLSRYEEQGIGLQWHNIQTSPVEGDEYSFLFSTVMMLLDAFLYGVTAWYIDHVFPGEYGIPRPWYFPLLATYWCTFEHPKDTDDDSISTEVSMQDHLDENSGPEARDTNPDNREETDEKVREEEVKRDCTQKAEKEISRDGKTETTEKRERKVCKHKEKRNMEEKQDKDEEEKERMDKDKALNATPFFEPEPAGLIPGVCVLDLVKVYKSSYKPAVDRMNLTFYEGHITAFLGHNGAGKTTTLSILTGLFPPTSGTVLVYGKDIKRNVDSIRQSLGMCPQHNILFQNLTVAEHIIFYSQLKGRSREEAEEELKVMLEDIGLAHKRDEEVQNLSGGMQRKLSVAMAFVGKAKVVVLDEPTSGVDPYSRRSIWDLLLKYRSGRTIILSTHHMDEADLLGDRIAILSQGKLHCCGSPLFLKNCFGTGFYLTLVRRMKNIKDTRKKDAISCSSDCSCSCSSCSSRNEDETVEQEMDGDVSALTELIHHHVPDAKLIESIGQELVYLLPGKDFKHRAYASFFRELEEMLPDLGLSSFGISDTPLEEIFLKVTAESGSETENSGSVLENVPHFLLRRPSENATSGSSGLPILTVPDQHAPGTEGKGSRQIKHFELLHQQFRALIIKRFHHSVRSQKDFIAQIVLPPSFVLLALTFTTIIPPFGEYPSLTLHPWMYGQQVNFFSNEQPDSKQVASLAEAFLKKPGFGTRCMKETPLFHYPCSGTSHDWTVPPVPPSITNILLSQEWTPDNPSPSCTCSSQNKLIMLPECPEGAGGHLPPQRTQPSSEILQDLTGRNISDFLVKTYPNLIRSSLKSKYWVNERRYGGISVGGRLPALQITAEEILEFFTQLGQILNITGGHTTRSVSGEMQNFLKYLETEENIKVWFNNKGWHAMVSFLNVANNAILRASLQKGNDPEEFGITTESHPLNLTKGQLSEVTVLTTSIDVIVAICVVFAMSFIPASFVLYLIQERVSKAKHLQFVSGVTPTVYWLSVFMWDIVSYTVSAVIVVCIFIGFGKRAYTSLSNLPALIALLLLYGWAVTPMMYPASYLFSVPSTAYVALSCINLFIGINSSAITFILDLFENNRSLLKLNEGLKDVLILFPHFCLGRGLIDLAMNQAVTDVYARFGEEHISHPFQWEFLGKNLTAMAVEGVVYFTLTLLIQHRFFLSRWSADLPKEPVDGEDEDVAQERQRILRGGGKHDIMQLKELTKIYSGRQTPAVDKLCVGVRPGECFGLLGVNGAGKTTTFKMLTGATAVTSGDATVAGYSILTAIADVYQKMGYCPQFDALDDLLTGREHLQLYGRLRGIPPGETDKISDWGIEKLGLTKYADHLTGTYSGGNKRKLSTAISLIGCPSVILLDEPTSGMDPQSRRFLWNAIVSVIKEGRAVVLTSQSMEECEALCTRLAIMVKGSFKCLGTIQHLKCKFGEGYVVTMKIGASKAGCPPDLTPVEKFMQANFAGSLQREKHYNMLQYQISSSSLARIFRLLLSNREDLNIEDYSVSQTTLDQVFVNFAKHQTEDETILLHPRAAGSKWGVKVAPAQASKAAD</sequence>
<feature type="transmembrane region" description="Helical" evidence="14">
    <location>
        <begin position="654"/>
        <end position="674"/>
    </location>
</feature>
<protein>
    <recommendedName>
        <fullName evidence="2">P-type phospholipid transporter</fullName>
        <ecNumber evidence="2">7.6.2.1</ecNumber>
    </recommendedName>
</protein>
<keyword evidence="4 14" id="KW-0812">Transmembrane</keyword>
<dbReference type="Pfam" id="PF12698">
    <property type="entry name" value="ABC2_membrane_3"/>
    <property type="match status" value="2"/>
</dbReference>
<evidence type="ECO:0000256" key="8">
    <source>
        <dbReference type="ARBA" id="ARBA00022989"/>
    </source>
</evidence>
<dbReference type="InterPro" id="IPR056264">
    <property type="entry name" value="R2_ABCA1-4-like"/>
</dbReference>
<feature type="transmembrane region" description="Helical" evidence="14">
    <location>
        <begin position="1857"/>
        <end position="1882"/>
    </location>
</feature>
<dbReference type="CTD" id="24"/>
<feature type="transmembrane region" description="Helical" evidence="14">
    <location>
        <begin position="694"/>
        <end position="718"/>
    </location>
</feature>
<keyword evidence="10" id="KW-1015">Disulfide bond</keyword>
<evidence type="ECO:0000259" key="15">
    <source>
        <dbReference type="PROSITE" id="PS50893"/>
    </source>
</evidence>
<dbReference type="Pfam" id="PF00005">
    <property type="entry name" value="ABC_tran"/>
    <property type="match status" value="2"/>
</dbReference>
<dbReference type="PROSITE" id="PS50893">
    <property type="entry name" value="ABC_TRANSPORTER_2"/>
    <property type="match status" value="2"/>
</dbReference>
<dbReference type="Gene3D" id="3.40.50.300">
    <property type="entry name" value="P-loop containing nucleotide triphosphate hydrolases"/>
    <property type="match status" value="2"/>
</dbReference>
<evidence type="ECO:0000256" key="1">
    <source>
        <dbReference type="ARBA" id="ARBA00004141"/>
    </source>
</evidence>
<dbReference type="InParanoid" id="A0A6P8NPZ3"/>
<dbReference type="GO" id="GO:0016887">
    <property type="term" value="F:ATP hydrolysis activity"/>
    <property type="evidence" value="ECO:0007669"/>
    <property type="project" value="InterPro"/>
</dbReference>
<dbReference type="RefSeq" id="XP_033772764.1">
    <property type="nucleotide sequence ID" value="XM_033916873.1"/>
</dbReference>
<evidence type="ECO:0000256" key="5">
    <source>
        <dbReference type="ARBA" id="ARBA00022741"/>
    </source>
</evidence>
<comment type="subcellular location">
    <subcellularLocation>
        <location evidence="1">Membrane</location>
        <topology evidence="1">Multi-pass membrane protein</topology>
    </subcellularLocation>
</comment>
<dbReference type="PANTHER" id="PTHR19229">
    <property type="entry name" value="ATP-BINDING CASSETTE TRANSPORTER SUBFAMILY A ABCA"/>
    <property type="match status" value="1"/>
</dbReference>
<dbReference type="GO" id="GO:0140359">
    <property type="term" value="F:ABC-type transporter activity"/>
    <property type="evidence" value="ECO:0007669"/>
    <property type="project" value="InterPro"/>
</dbReference>
<dbReference type="PANTHER" id="PTHR19229:SF190">
    <property type="entry name" value="RETINAL-SPECIFIC PHOSPHOLIPID-TRANSPORTING ATPASE ABCA4"/>
    <property type="match status" value="1"/>
</dbReference>
<dbReference type="KEGG" id="gsh:117346783"/>
<dbReference type="InterPro" id="IPR017871">
    <property type="entry name" value="ABC_transporter-like_CS"/>
</dbReference>
<feature type="region of interest" description="Disordered" evidence="13">
    <location>
        <begin position="900"/>
        <end position="984"/>
    </location>
</feature>
<feature type="transmembrane region" description="Helical" evidence="14">
    <location>
        <begin position="730"/>
        <end position="752"/>
    </location>
</feature>
<keyword evidence="5" id="KW-0547">Nucleotide-binding</keyword>
<proteinExistence type="predicted"/>
<dbReference type="PROSITE" id="PS00211">
    <property type="entry name" value="ABC_TRANSPORTER_1"/>
    <property type="match status" value="1"/>
</dbReference>
<keyword evidence="6" id="KW-0067">ATP-binding</keyword>
<dbReference type="GO" id="GO:0005524">
    <property type="term" value="F:ATP binding"/>
    <property type="evidence" value="ECO:0007669"/>
    <property type="project" value="UniProtKB-KW"/>
</dbReference>
<feature type="domain" description="ABC transporter" evidence="15">
    <location>
        <begin position="1005"/>
        <end position="1236"/>
    </location>
</feature>
<keyword evidence="7" id="KW-1278">Translocase</keyword>
<keyword evidence="8 14" id="KW-1133">Transmembrane helix</keyword>
<dbReference type="InterPro" id="IPR027417">
    <property type="entry name" value="P-loop_NTPase"/>
</dbReference>
<evidence type="ECO:0000256" key="11">
    <source>
        <dbReference type="ARBA" id="ARBA00023180"/>
    </source>
</evidence>
<feature type="transmembrane region" description="Helical" evidence="14">
    <location>
        <begin position="1826"/>
        <end position="1845"/>
    </location>
</feature>
<feature type="compositionally biased region" description="Basic and acidic residues" evidence="13">
    <location>
        <begin position="900"/>
        <end position="956"/>
    </location>
</feature>
<dbReference type="Proteomes" id="UP000515159">
    <property type="component" value="Chromosome 12"/>
</dbReference>
<feature type="domain" description="ABC transporter" evidence="15">
    <location>
        <begin position="2004"/>
        <end position="2236"/>
    </location>
</feature>
<dbReference type="Pfam" id="PF23321">
    <property type="entry name" value="R1_ABCA1"/>
    <property type="match status" value="1"/>
</dbReference>
<evidence type="ECO:0000313" key="17">
    <source>
        <dbReference type="RefSeq" id="XP_033772764.1"/>
    </source>
</evidence>
<evidence type="ECO:0000256" key="12">
    <source>
        <dbReference type="ARBA" id="ARBA00034036"/>
    </source>
</evidence>
<dbReference type="SMART" id="SM00382">
    <property type="entry name" value="AAA"/>
    <property type="match status" value="2"/>
</dbReference>
<dbReference type="OrthoDB" id="10255969at2759"/>
<keyword evidence="16" id="KW-1185">Reference proteome</keyword>
<dbReference type="CDD" id="cd03263">
    <property type="entry name" value="ABC_subfamily_A"/>
    <property type="match status" value="2"/>
</dbReference>
<dbReference type="GO" id="GO:0016020">
    <property type="term" value="C:membrane"/>
    <property type="evidence" value="ECO:0007669"/>
    <property type="project" value="UniProtKB-SubCell"/>
</dbReference>
<keyword evidence="9 14" id="KW-0472">Membrane</keyword>
<feature type="transmembrane region" description="Helical" evidence="14">
    <location>
        <begin position="1746"/>
        <end position="1768"/>
    </location>
</feature>
<dbReference type="FunFam" id="3.40.50.300:FF:000264">
    <property type="entry name" value="ATP-binding cassette, sub-family A (ABC1), member 1"/>
    <property type="match status" value="1"/>
</dbReference>
<accession>A0A6P8NPZ3</accession>
<keyword evidence="3" id="KW-0597">Phosphoprotein</keyword>
<dbReference type="InterPro" id="IPR013525">
    <property type="entry name" value="ABC2_TM"/>
</dbReference>
<dbReference type="GO" id="GO:0005548">
    <property type="term" value="F:phospholipid transporter activity"/>
    <property type="evidence" value="ECO:0007669"/>
    <property type="project" value="UniProtKB-ARBA"/>
</dbReference>
<keyword evidence="11" id="KW-0325">Glycoprotein</keyword>
<organism evidence="16 17">
    <name type="scientific">Geotrypetes seraphini</name>
    <name type="common">Gaboon caecilian</name>
    <name type="synonym">Caecilia seraphini</name>
    <dbReference type="NCBI Taxonomy" id="260995"/>
    <lineage>
        <taxon>Eukaryota</taxon>
        <taxon>Metazoa</taxon>
        <taxon>Chordata</taxon>
        <taxon>Craniata</taxon>
        <taxon>Vertebrata</taxon>
        <taxon>Euteleostomi</taxon>
        <taxon>Amphibia</taxon>
        <taxon>Gymnophiona</taxon>
        <taxon>Geotrypetes</taxon>
    </lineage>
</organism>
<evidence type="ECO:0000256" key="14">
    <source>
        <dbReference type="SAM" id="Phobius"/>
    </source>
</evidence>
<evidence type="ECO:0000256" key="9">
    <source>
        <dbReference type="ARBA" id="ARBA00023136"/>
    </source>
</evidence>